<evidence type="ECO:0000313" key="3">
    <source>
        <dbReference type="EMBL" id="KXX63379.1"/>
    </source>
</evidence>
<dbReference type="InterPro" id="IPR002514">
    <property type="entry name" value="Transposase_8"/>
</dbReference>
<dbReference type="Proteomes" id="UP000075766">
    <property type="component" value="Unassembled WGS sequence"/>
</dbReference>
<dbReference type="Gene3D" id="1.10.740.10">
    <property type="entry name" value="Transferase Inhibitor Protein From Tn5, Chain"/>
    <property type="match status" value="1"/>
</dbReference>
<organism evidence="3 4">
    <name type="scientific">Marichromatium gracile</name>
    <name type="common">Chromatium gracile</name>
    <dbReference type="NCBI Taxonomy" id="1048"/>
    <lineage>
        <taxon>Bacteria</taxon>
        <taxon>Pseudomonadati</taxon>
        <taxon>Pseudomonadota</taxon>
        <taxon>Gammaproteobacteria</taxon>
        <taxon>Chromatiales</taxon>
        <taxon>Chromatiaceae</taxon>
        <taxon>Marichromatium</taxon>
    </lineage>
</organism>
<dbReference type="InterPro" id="IPR003201">
    <property type="entry name" value="Transposase_Tn5"/>
</dbReference>
<dbReference type="InterPro" id="IPR012337">
    <property type="entry name" value="RNaseH-like_sf"/>
</dbReference>
<dbReference type="EMBL" id="LSYU01000110">
    <property type="protein sequence ID" value="KXX63379.1"/>
    <property type="molecule type" value="Genomic_DNA"/>
</dbReference>
<dbReference type="InterPro" id="IPR009057">
    <property type="entry name" value="Homeodomain-like_sf"/>
</dbReference>
<dbReference type="SUPFAM" id="SSF46689">
    <property type="entry name" value="Homeodomain-like"/>
    <property type="match status" value="1"/>
</dbReference>
<accession>A0ABR5VD15</accession>
<keyword evidence="4" id="KW-1185">Reference proteome</keyword>
<dbReference type="InterPro" id="IPR014737">
    <property type="entry name" value="Transposase_Tn5-like_C"/>
</dbReference>
<gene>
    <name evidence="3" type="ORF">AY586_05710</name>
</gene>
<name>A0ABR5VD15_MARGR</name>
<protein>
    <recommendedName>
        <fullName evidence="2">Transposase Tn5 dimerisation domain-containing protein</fullName>
    </recommendedName>
</protein>
<dbReference type="Pfam" id="PF02281">
    <property type="entry name" value="Dimer_Tnp_Tn5"/>
    <property type="match status" value="1"/>
</dbReference>
<feature type="domain" description="Transposase Tn5 dimerisation" evidence="2">
    <location>
        <begin position="55"/>
        <end position="132"/>
    </location>
</feature>
<evidence type="ECO:0000256" key="1">
    <source>
        <dbReference type="ARBA" id="ARBA00009964"/>
    </source>
</evidence>
<sequence>MMVAEQRRARMRKSKYSEQQIVNALRRAESGVAVKDVCRELGVSAATFYCQLPVPFPELNAELLFERQEWQAAYILNRKKPPKRAPTLNTVIRLIALGGFLGRKRDGEPGVKILLIGLQQVREFCEAMQFVQALGGLE</sequence>
<comment type="caution">
    <text evidence="3">The sequence shown here is derived from an EMBL/GenBank/DDBJ whole genome shotgun (WGS) entry which is preliminary data.</text>
</comment>
<comment type="similarity">
    <text evidence="1">Belongs to the transposase 8 family.</text>
</comment>
<reference evidence="3 4" key="1">
    <citation type="submission" date="2016-02" db="EMBL/GenBank/DDBJ databases">
        <title>Genome sequence of Marichromatium gracile YL-28, a purple sulfur bacterium.</title>
        <authorList>
            <person name="Zhao C."/>
            <person name="Hong X."/>
            <person name="Chen S."/>
            <person name="Yang S."/>
        </authorList>
    </citation>
    <scope>NUCLEOTIDE SEQUENCE [LARGE SCALE GENOMIC DNA]</scope>
    <source>
        <strain evidence="3 4">YL28</strain>
    </source>
</reference>
<dbReference type="SUPFAM" id="SSF53098">
    <property type="entry name" value="Ribonuclease H-like"/>
    <property type="match status" value="1"/>
</dbReference>
<dbReference type="Pfam" id="PF01527">
    <property type="entry name" value="HTH_Tnp_1"/>
    <property type="match status" value="1"/>
</dbReference>
<evidence type="ECO:0000313" key="4">
    <source>
        <dbReference type="Proteomes" id="UP000075766"/>
    </source>
</evidence>
<evidence type="ECO:0000259" key="2">
    <source>
        <dbReference type="Pfam" id="PF02281"/>
    </source>
</evidence>
<proteinExistence type="inferred from homology"/>